<protein>
    <submittedName>
        <fullName evidence="1">663_t:CDS:1</fullName>
    </submittedName>
</protein>
<accession>A0ABN7X7N6</accession>
<comment type="caution">
    <text evidence="1">The sequence shown here is derived from an EMBL/GenBank/DDBJ whole genome shotgun (WGS) entry which is preliminary data.</text>
</comment>
<dbReference type="EMBL" id="CAJVQB010097541">
    <property type="protein sequence ID" value="CAG8849699.1"/>
    <property type="molecule type" value="Genomic_DNA"/>
</dbReference>
<organism evidence="1 2">
    <name type="scientific">Gigaspora margarita</name>
    <dbReference type="NCBI Taxonomy" id="4874"/>
    <lineage>
        <taxon>Eukaryota</taxon>
        <taxon>Fungi</taxon>
        <taxon>Fungi incertae sedis</taxon>
        <taxon>Mucoromycota</taxon>
        <taxon>Glomeromycotina</taxon>
        <taxon>Glomeromycetes</taxon>
        <taxon>Diversisporales</taxon>
        <taxon>Gigasporaceae</taxon>
        <taxon>Gigaspora</taxon>
    </lineage>
</organism>
<proteinExistence type="predicted"/>
<keyword evidence="2" id="KW-1185">Reference proteome</keyword>
<gene>
    <name evidence="1" type="ORF">GMARGA_LOCUS39836</name>
</gene>
<sequence length="44" mass="4910">SAGGHNYSEAMKLQLFIQELRPNLALAIGLFKPNILQDTIKRAK</sequence>
<reference evidence="1 2" key="1">
    <citation type="submission" date="2021-06" db="EMBL/GenBank/DDBJ databases">
        <authorList>
            <person name="Kallberg Y."/>
            <person name="Tangrot J."/>
            <person name="Rosling A."/>
        </authorList>
    </citation>
    <scope>NUCLEOTIDE SEQUENCE [LARGE SCALE GENOMIC DNA]</scope>
    <source>
        <strain evidence="1 2">120-4 pot B 10/14</strain>
    </source>
</reference>
<evidence type="ECO:0000313" key="2">
    <source>
        <dbReference type="Proteomes" id="UP000789901"/>
    </source>
</evidence>
<name>A0ABN7X7N6_GIGMA</name>
<dbReference type="Proteomes" id="UP000789901">
    <property type="component" value="Unassembled WGS sequence"/>
</dbReference>
<feature type="non-terminal residue" evidence="1">
    <location>
        <position position="44"/>
    </location>
</feature>
<evidence type="ECO:0000313" key="1">
    <source>
        <dbReference type="EMBL" id="CAG8849699.1"/>
    </source>
</evidence>
<feature type="non-terminal residue" evidence="1">
    <location>
        <position position="1"/>
    </location>
</feature>